<organism evidence="1">
    <name type="scientific">Ophidiomyces ophidiicola</name>
    <dbReference type="NCBI Taxonomy" id="1387563"/>
    <lineage>
        <taxon>Eukaryota</taxon>
        <taxon>Fungi</taxon>
        <taxon>Dikarya</taxon>
        <taxon>Ascomycota</taxon>
        <taxon>Pezizomycotina</taxon>
        <taxon>Eurotiomycetes</taxon>
        <taxon>Eurotiomycetidae</taxon>
        <taxon>Onygenales</taxon>
        <taxon>Onygenaceae</taxon>
        <taxon>Ophidiomyces</taxon>
    </lineage>
</organism>
<accession>A0ACB8UNQ0</accession>
<sequence length="334" mass="37318">MVAITVPETLEGYNLSTFEIETEDSTVYGVSRGIFPSDHQYEGPILVLIHGYPQTYFMWRHVIKLLPKTARLFVPDIPGYGNSSPCLSGHDKSSVGKTILKALSYHLESSQVPQPQDVILIGHDRGARISHRLSVDAAEYTSSFTILGAALMDIVPTTVQWQGMSNPAETARTFHWPFLANAEYATQIILQIGGDHFIRQLIEQWMGNNESGRQRLRADDALEIYQRPFRWDSVVRCSCLDYQAGATVDVAMQKADQEQERKVDLPVLVLHCSGIGRRFDMNVWRDWVAEGKADDLLKIVELGNGVGHFVAEEDPEGTVAALMGWITALGVQFK</sequence>
<name>A0ACB8UNQ0_9EURO</name>
<gene>
    <name evidence="1" type="ORF">LOY88_006237</name>
</gene>
<comment type="caution">
    <text evidence="1">The sequence shown here is derived from an EMBL/GenBank/DDBJ whole genome shotgun (WGS) entry which is preliminary data.</text>
</comment>
<evidence type="ECO:0000313" key="1">
    <source>
        <dbReference type="EMBL" id="KAI2382203.1"/>
    </source>
</evidence>
<reference evidence="1" key="1">
    <citation type="journal article" date="2022" name="bioRxiv">
        <title>Population genetic analysis of Ophidiomyces ophidiicola, the causative agent of snake fungal disease, indicates recent introductions to the USA.</title>
        <authorList>
            <person name="Ladner J.T."/>
            <person name="Palmer J.M."/>
            <person name="Ettinger C.L."/>
            <person name="Stajich J.E."/>
            <person name="Farrell T.M."/>
            <person name="Glorioso B.M."/>
            <person name="Lawson B."/>
            <person name="Price S.J."/>
            <person name="Stengle A.G."/>
            <person name="Grear D.A."/>
            <person name="Lorch J.M."/>
        </authorList>
    </citation>
    <scope>NUCLEOTIDE SEQUENCE</scope>
    <source>
        <strain evidence="1">NWHC 24266-5</strain>
    </source>
</reference>
<proteinExistence type="predicted"/>
<protein>
    <submittedName>
        <fullName evidence="1">Uncharacterized protein</fullName>
    </submittedName>
</protein>
<dbReference type="EMBL" id="JALBCA010000138">
    <property type="protein sequence ID" value="KAI2382203.1"/>
    <property type="molecule type" value="Genomic_DNA"/>
</dbReference>